<dbReference type="InterPro" id="IPR043426">
    <property type="entry name" value="MltB-like"/>
</dbReference>
<dbReference type="PANTHER" id="PTHR30163:SF9">
    <property type="entry name" value="MEMBRANE-BOUND LYTIC MUREIN TRANSGLYCOSYLASE B"/>
    <property type="match status" value="1"/>
</dbReference>
<name>A0A4R3M1V7_9BURK</name>
<dbReference type="AlphaFoldDB" id="A0A4R3M1V7"/>
<protein>
    <submittedName>
        <fullName evidence="3">Membrane-bound lytic murein transglycosylase B</fullName>
    </submittedName>
</protein>
<dbReference type="SUPFAM" id="SSF53955">
    <property type="entry name" value="Lysozyme-like"/>
    <property type="match status" value="1"/>
</dbReference>
<evidence type="ECO:0000313" key="4">
    <source>
        <dbReference type="Proteomes" id="UP000295525"/>
    </source>
</evidence>
<dbReference type="Gene3D" id="1.10.8.350">
    <property type="entry name" value="Bacterial muramidase"/>
    <property type="match status" value="1"/>
</dbReference>
<dbReference type="InterPro" id="IPR031304">
    <property type="entry name" value="SLT_2"/>
</dbReference>
<sequence>MFKPARILQATLLITLLGGCATTKTAPSPAQPQAPIQTQAQLRGDNGEQPSIKAGRSINSAEGFTDARGQLKPDIQAYAREVAQTRQVPLARVETLLKSARYNATVARLMTPGKTRLRRSWVTYRKRFVEPIRIKAGTAFWNENRAALDRASRQYGVSPSIIVAIIGVETIYGRQTGDFAVLDALATLGFRFPDSTRPERSQLFRDQLADLIQLDNEKKLNALDVEGSYAGAIGLPQFMPGSILRFAVDGDGSGHIDLASNATDAILSVANYLREHGWVPGLPVFAPVVLPADAGSLVAGGLKPSLSWPELSAKGARVRPDARNTAWEKYPVGVVDLIDEPRNLNEYRTGTPNFFAITHYNHSYFYAASVADLATAIAERVGSAGPN</sequence>
<gene>
    <name evidence="3" type="ORF">EDC26_107168</name>
</gene>
<dbReference type="OrthoDB" id="9772911at2"/>
<dbReference type="InterPro" id="IPR023346">
    <property type="entry name" value="Lysozyme-like_dom_sf"/>
</dbReference>
<evidence type="ECO:0000313" key="3">
    <source>
        <dbReference type="EMBL" id="TCT07111.1"/>
    </source>
</evidence>
<evidence type="ECO:0000259" key="2">
    <source>
        <dbReference type="Pfam" id="PF13406"/>
    </source>
</evidence>
<dbReference type="Proteomes" id="UP000295525">
    <property type="component" value="Unassembled WGS sequence"/>
</dbReference>
<comment type="caution">
    <text evidence="3">The sequence shown here is derived from an EMBL/GenBank/DDBJ whole genome shotgun (WGS) entry which is preliminary data.</text>
</comment>
<keyword evidence="4" id="KW-1185">Reference proteome</keyword>
<dbReference type="GO" id="GO:0008933">
    <property type="term" value="F:peptidoglycan lytic transglycosylase activity"/>
    <property type="evidence" value="ECO:0007669"/>
    <property type="project" value="TreeGrafter"/>
</dbReference>
<dbReference type="NCBIfam" id="TIGR02282">
    <property type="entry name" value="MltB"/>
    <property type="match status" value="1"/>
</dbReference>
<organism evidence="3 4">
    <name type="scientific">Paralcaligenes ureilyticus</name>
    <dbReference type="NCBI Taxonomy" id="627131"/>
    <lineage>
        <taxon>Bacteria</taxon>
        <taxon>Pseudomonadati</taxon>
        <taxon>Pseudomonadota</taxon>
        <taxon>Betaproteobacteria</taxon>
        <taxon>Burkholderiales</taxon>
        <taxon>Alcaligenaceae</taxon>
        <taxon>Paralcaligenes</taxon>
    </lineage>
</organism>
<accession>A0A4R3M1V7</accession>
<feature type="domain" description="Transglycosylase SLT" evidence="2">
    <location>
        <begin position="73"/>
        <end position="374"/>
    </location>
</feature>
<dbReference type="GO" id="GO:0009253">
    <property type="term" value="P:peptidoglycan catabolic process"/>
    <property type="evidence" value="ECO:0007669"/>
    <property type="project" value="TreeGrafter"/>
</dbReference>
<evidence type="ECO:0000256" key="1">
    <source>
        <dbReference type="PIRSR" id="PIRSR611757-1"/>
    </source>
</evidence>
<reference evidence="3 4" key="1">
    <citation type="submission" date="2019-03" db="EMBL/GenBank/DDBJ databases">
        <title>Genomic Encyclopedia of Type Strains, Phase IV (KMG-IV): sequencing the most valuable type-strain genomes for metagenomic binning, comparative biology and taxonomic classification.</title>
        <authorList>
            <person name="Goeker M."/>
        </authorList>
    </citation>
    <scope>NUCLEOTIDE SEQUENCE [LARGE SCALE GENOMIC DNA]</scope>
    <source>
        <strain evidence="3 4">DSM 24591</strain>
    </source>
</reference>
<dbReference type="Gene3D" id="1.10.530.10">
    <property type="match status" value="1"/>
</dbReference>
<dbReference type="PROSITE" id="PS51257">
    <property type="entry name" value="PROKAR_LIPOPROTEIN"/>
    <property type="match status" value="1"/>
</dbReference>
<dbReference type="Pfam" id="PF13406">
    <property type="entry name" value="SLT_2"/>
    <property type="match status" value="1"/>
</dbReference>
<dbReference type="CDD" id="cd13399">
    <property type="entry name" value="Slt35-like"/>
    <property type="match status" value="1"/>
</dbReference>
<dbReference type="EMBL" id="SMAJ01000007">
    <property type="protein sequence ID" value="TCT07111.1"/>
    <property type="molecule type" value="Genomic_DNA"/>
</dbReference>
<dbReference type="RefSeq" id="WP_132582641.1">
    <property type="nucleotide sequence ID" value="NZ_SMAJ01000007.1"/>
</dbReference>
<dbReference type="PANTHER" id="PTHR30163">
    <property type="entry name" value="MEMBRANE-BOUND LYTIC MUREIN TRANSGLYCOSYLASE B"/>
    <property type="match status" value="1"/>
</dbReference>
<proteinExistence type="predicted"/>
<feature type="active site" evidence="1">
    <location>
        <position position="169"/>
    </location>
</feature>
<dbReference type="InterPro" id="IPR011757">
    <property type="entry name" value="Lytic_transglycosylase_MltB"/>
</dbReference>